<accession>A0ABN0WS59</accession>
<sequence length="120" mass="12872">MQPQLVVVQSARRRDSAHPTVRPGLGTGDTHGHTSWLTARFFPLRGALNGAGEASNLRATAPWHRPVGGKRLLRATGPVAGRRLAHGLRIACVFLAHDPGIKSSPVKGCQGRSLSVRVRF</sequence>
<gene>
    <name evidence="2" type="ORF">GCM10010319_22000</name>
</gene>
<reference evidence="2 3" key="1">
    <citation type="journal article" date="2019" name="Int. J. Syst. Evol. Microbiol.">
        <title>The Global Catalogue of Microorganisms (GCM) 10K type strain sequencing project: providing services to taxonomists for standard genome sequencing and annotation.</title>
        <authorList>
            <consortium name="The Broad Institute Genomics Platform"/>
            <consortium name="The Broad Institute Genome Sequencing Center for Infectious Disease"/>
            <person name="Wu L."/>
            <person name="Ma J."/>
        </authorList>
    </citation>
    <scope>NUCLEOTIDE SEQUENCE [LARGE SCALE GENOMIC DNA]</scope>
    <source>
        <strain evidence="2 3">JCM 4565</strain>
    </source>
</reference>
<proteinExistence type="predicted"/>
<feature type="region of interest" description="Disordered" evidence="1">
    <location>
        <begin position="1"/>
        <end position="32"/>
    </location>
</feature>
<keyword evidence="3" id="KW-1185">Reference proteome</keyword>
<dbReference type="EMBL" id="BAAABW010000013">
    <property type="protein sequence ID" value="GAA0345314.1"/>
    <property type="molecule type" value="Genomic_DNA"/>
</dbReference>
<evidence type="ECO:0000313" key="2">
    <source>
        <dbReference type="EMBL" id="GAA0345314.1"/>
    </source>
</evidence>
<evidence type="ECO:0000256" key="1">
    <source>
        <dbReference type="SAM" id="MobiDB-lite"/>
    </source>
</evidence>
<organism evidence="2 3">
    <name type="scientific">Streptomyces blastmyceticus</name>
    <dbReference type="NCBI Taxonomy" id="68180"/>
    <lineage>
        <taxon>Bacteria</taxon>
        <taxon>Bacillati</taxon>
        <taxon>Actinomycetota</taxon>
        <taxon>Actinomycetes</taxon>
        <taxon>Kitasatosporales</taxon>
        <taxon>Streptomycetaceae</taxon>
        <taxon>Streptomyces</taxon>
    </lineage>
</organism>
<protein>
    <submittedName>
        <fullName evidence="2">Uncharacterized protein</fullName>
    </submittedName>
</protein>
<comment type="caution">
    <text evidence="2">The sequence shown here is derived from an EMBL/GenBank/DDBJ whole genome shotgun (WGS) entry which is preliminary data.</text>
</comment>
<evidence type="ECO:0000313" key="3">
    <source>
        <dbReference type="Proteomes" id="UP001500063"/>
    </source>
</evidence>
<name>A0ABN0WS59_9ACTN</name>
<dbReference type="Proteomes" id="UP001500063">
    <property type="component" value="Unassembled WGS sequence"/>
</dbReference>